<dbReference type="AlphaFoldDB" id="A0A0R3RMR3"/>
<reference evidence="3" key="1">
    <citation type="submission" date="2017-02" db="UniProtKB">
        <authorList>
            <consortium name="WormBaseParasite"/>
        </authorList>
    </citation>
    <scope>IDENTIFICATION</scope>
</reference>
<protein>
    <submittedName>
        <fullName evidence="3">7TM_GPCR_Srx domain-containing protein</fullName>
    </submittedName>
</protein>
<evidence type="ECO:0000256" key="1">
    <source>
        <dbReference type="SAM" id="Phobius"/>
    </source>
</evidence>
<organism evidence="2 3">
    <name type="scientific">Elaeophora elaphi</name>
    <dbReference type="NCBI Taxonomy" id="1147741"/>
    <lineage>
        <taxon>Eukaryota</taxon>
        <taxon>Metazoa</taxon>
        <taxon>Ecdysozoa</taxon>
        <taxon>Nematoda</taxon>
        <taxon>Chromadorea</taxon>
        <taxon>Rhabditida</taxon>
        <taxon>Spirurina</taxon>
        <taxon>Spiruromorpha</taxon>
        <taxon>Filarioidea</taxon>
        <taxon>Onchocercidae</taxon>
        <taxon>Elaeophora</taxon>
    </lineage>
</organism>
<keyword evidence="2" id="KW-1185">Reference proteome</keyword>
<keyword evidence="1" id="KW-0472">Membrane</keyword>
<dbReference type="WBParaSite" id="EEL_0000277301-mRNA-1">
    <property type="protein sequence ID" value="EEL_0000277301-mRNA-1"/>
    <property type="gene ID" value="EEL_0000277301"/>
</dbReference>
<keyword evidence="1" id="KW-1133">Transmembrane helix</keyword>
<name>A0A0R3RMR3_9BILA</name>
<feature type="transmembrane region" description="Helical" evidence="1">
    <location>
        <begin position="35"/>
        <end position="56"/>
    </location>
</feature>
<dbReference type="STRING" id="1147741.A0A0R3RMR3"/>
<proteinExistence type="predicted"/>
<evidence type="ECO:0000313" key="3">
    <source>
        <dbReference type="WBParaSite" id="EEL_0000277301-mRNA-1"/>
    </source>
</evidence>
<dbReference type="Proteomes" id="UP000050640">
    <property type="component" value="Unplaced"/>
</dbReference>
<keyword evidence="1" id="KW-0812">Transmembrane</keyword>
<sequence>MKLPCRLILQNATELPFTLQSIFQFCISTSLIRPIIWFIVQATTSITIVVTALGYFDFSSSGKYCYSCMSEAFRKHWSFLSQVALSLLMKFHSLSSFS</sequence>
<accession>A0A0R3RMR3</accession>
<evidence type="ECO:0000313" key="2">
    <source>
        <dbReference type="Proteomes" id="UP000050640"/>
    </source>
</evidence>